<keyword evidence="6" id="KW-0325">Glycoprotein</keyword>
<evidence type="ECO:0000256" key="1">
    <source>
        <dbReference type="ARBA" id="ARBA00004141"/>
    </source>
</evidence>
<feature type="domain" description="SSD" evidence="8">
    <location>
        <begin position="247"/>
        <end position="408"/>
    </location>
</feature>
<keyword evidence="9" id="KW-1185">Reference proteome</keyword>
<comment type="subcellular location">
    <subcellularLocation>
        <location evidence="1">Membrane</location>
        <topology evidence="1">Multi-pass membrane protein</topology>
    </subcellularLocation>
</comment>
<keyword evidence="5 7" id="KW-0472">Membrane</keyword>
<comment type="similarity">
    <text evidence="2">Belongs to the patched family.</text>
</comment>
<dbReference type="Gene3D" id="1.20.1640.10">
    <property type="entry name" value="Multidrug efflux transporter AcrB transmembrane domain"/>
    <property type="match status" value="1"/>
</dbReference>
<dbReference type="WBParaSite" id="TCNE_0001708401-mRNA-1">
    <property type="protein sequence ID" value="TCNE_0001708401-mRNA-1"/>
    <property type="gene ID" value="TCNE_0001708401"/>
</dbReference>
<evidence type="ECO:0000313" key="9">
    <source>
        <dbReference type="Proteomes" id="UP000050794"/>
    </source>
</evidence>
<dbReference type="InterPro" id="IPR003392">
    <property type="entry name" value="PTHD_SSD"/>
</dbReference>
<proteinExistence type="inferred from homology"/>
<evidence type="ECO:0000256" key="6">
    <source>
        <dbReference type="ARBA" id="ARBA00023180"/>
    </source>
</evidence>
<dbReference type="GO" id="GO:0005886">
    <property type="term" value="C:plasma membrane"/>
    <property type="evidence" value="ECO:0007669"/>
    <property type="project" value="TreeGrafter"/>
</dbReference>
<evidence type="ECO:0000256" key="3">
    <source>
        <dbReference type="ARBA" id="ARBA00022692"/>
    </source>
</evidence>
<evidence type="ECO:0000313" key="10">
    <source>
        <dbReference type="WBParaSite" id="TCNE_0001708401-mRNA-1"/>
    </source>
</evidence>
<evidence type="ECO:0000256" key="4">
    <source>
        <dbReference type="ARBA" id="ARBA00022989"/>
    </source>
</evidence>
<feature type="transmembrane region" description="Helical" evidence="7">
    <location>
        <begin position="274"/>
        <end position="296"/>
    </location>
</feature>
<sequence length="597" mass="67933">MLFSEEVFQSLSIISAAFSLKIPLTKTRDDLRTGYTPRGARAFDEIQAFQQYYDGMDPVLLFVVVTAKDGGSLNRIRHLNETVSVIDDIGRKFAVKNYTYYDICKNFCDANEPVLQYRNGLIASESRGGESVTDLMNLSYPITRFIGRDLDLTPNFFGVTTYTPEEMSDGAHASNIKDLRVIILQFRAQKPMEWNEDDIFQWERSVGEYYRNKKQMTAIKPVVVSLAYTQDEVVRTGLTLFPYISVGFVIMCTFSIITVFIGSKYLNQWSVHKITYAVTACITPLIATTTAFGITICLGFRFGTVLCVTPFLLSARVDDAFLMINAWNRICAERKRDGLEQEMRQMMAEVLVDVGPSITITSLTNTVAFGMGAFMPTPEIRLLCIVTAVALLLDYIYTITIFAAVMCIGVMMLFLLCLYWWTSLKGALSARPSLTPEKLFLSDSPMIEMNNIRNVYVLPSYTFVTVFVRNPGDLRNASRVQRIEHMIEDFEALPACNGPQFTRFWIRDYRAYLATAAEEFAEDTIQDPPPFSIEDIKAFTEWPEYRHWGGFMKFDNNTNRISSFFATIAYHGSSQSDWSKRLKVLKSWRAVADNYSV</sequence>
<evidence type="ECO:0000256" key="7">
    <source>
        <dbReference type="SAM" id="Phobius"/>
    </source>
</evidence>
<name>A0A183V8L3_TOXCA</name>
<dbReference type="PROSITE" id="PS50156">
    <property type="entry name" value="SSD"/>
    <property type="match status" value="1"/>
</dbReference>
<dbReference type="InterPro" id="IPR051697">
    <property type="entry name" value="Patched_domain-protein"/>
</dbReference>
<dbReference type="PANTHER" id="PTHR10796:SF95">
    <property type="entry name" value="SSD DOMAIN-CONTAINING PROTEIN"/>
    <property type="match status" value="1"/>
</dbReference>
<protein>
    <submittedName>
        <fullName evidence="10">SSD domain-containing protein</fullName>
    </submittedName>
</protein>
<dbReference type="GO" id="GO:0006897">
    <property type="term" value="P:endocytosis"/>
    <property type="evidence" value="ECO:0007669"/>
    <property type="project" value="TreeGrafter"/>
</dbReference>
<evidence type="ECO:0000256" key="5">
    <source>
        <dbReference type="ARBA" id="ARBA00023136"/>
    </source>
</evidence>
<feature type="transmembrane region" description="Helical" evidence="7">
    <location>
        <begin position="240"/>
        <end position="262"/>
    </location>
</feature>
<feature type="transmembrane region" description="Helical" evidence="7">
    <location>
        <begin position="395"/>
        <end position="421"/>
    </location>
</feature>
<dbReference type="Pfam" id="PF02460">
    <property type="entry name" value="Patched"/>
    <property type="match status" value="1"/>
</dbReference>
<dbReference type="SUPFAM" id="SSF82866">
    <property type="entry name" value="Multidrug efflux transporter AcrB transmembrane domain"/>
    <property type="match status" value="1"/>
</dbReference>
<evidence type="ECO:0000259" key="8">
    <source>
        <dbReference type="PROSITE" id="PS50156"/>
    </source>
</evidence>
<organism evidence="9 10">
    <name type="scientific">Toxocara canis</name>
    <name type="common">Canine roundworm</name>
    <dbReference type="NCBI Taxonomy" id="6265"/>
    <lineage>
        <taxon>Eukaryota</taxon>
        <taxon>Metazoa</taxon>
        <taxon>Ecdysozoa</taxon>
        <taxon>Nematoda</taxon>
        <taxon>Chromadorea</taxon>
        <taxon>Rhabditida</taxon>
        <taxon>Spirurina</taxon>
        <taxon>Ascaridomorpha</taxon>
        <taxon>Ascaridoidea</taxon>
        <taxon>Toxocaridae</taxon>
        <taxon>Toxocara</taxon>
    </lineage>
</organism>
<keyword evidence="3 7" id="KW-0812">Transmembrane</keyword>
<dbReference type="Proteomes" id="UP000050794">
    <property type="component" value="Unassembled WGS sequence"/>
</dbReference>
<evidence type="ECO:0000256" key="2">
    <source>
        <dbReference type="ARBA" id="ARBA00005585"/>
    </source>
</evidence>
<reference evidence="10" key="1">
    <citation type="submission" date="2016-06" db="UniProtKB">
        <authorList>
            <consortium name="WormBaseParasite"/>
        </authorList>
    </citation>
    <scope>IDENTIFICATION</scope>
</reference>
<dbReference type="GO" id="GO:0018996">
    <property type="term" value="P:molting cycle, collagen and cuticulin-based cuticle"/>
    <property type="evidence" value="ECO:0007669"/>
    <property type="project" value="TreeGrafter"/>
</dbReference>
<dbReference type="GO" id="GO:0030659">
    <property type="term" value="C:cytoplasmic vesicle membrane"/>
    <property type="evidence" value="ECO:0007669"/>
    <property type="project" value="TreeGrafter"/>
</dbReference>
<dbReference type="AlphaFoldDB" id="A0A183V8L3"/>
<dbReference type="InterPro" id="IPR000731">
    <property type="entry name" value="SSD"/>
</dbReference>
<accession>A0A183V8L3</accession>
<keyword evidence="4 7" id="KW-1133">Transmembrane helix</keyword>
<dbReference type="PANTHER" id="PTHR10796">
    <property type="entry name" value="PATCHED-RELATED"/>
    <property type="match status" value="1"/>
</dbReference>